<dbReference type="Proteomes" id="UP001501470">
    <property type="component" value="Unassembled WGS sequence"/>
</dbReference>
<dbReference type="EMBL" id="BAAAQD010000004">
    <property type="protein sequence ID" value="GAA1509510.1"/>
    <property type="molecule type" value="Genomic_DNA"/>
</dbReference>
<organism evidence="1 2">
    <name type="scientific">Dactylosporangium maewongense</name>
    <dbReference type="NCBI Taxonomy" id="634393"/>
    <lineage>
        <taxon>Bacteria</taxon>
        <taxon>Bacillati</taxon>
        <taxon>Actinomycetota</taxon>
        <taxon>Actinomycetes</taxon>
        <taxon>Micromonosporales</taxon>
        <taxon>Micromonosporaceae</taxon>
        <taxon>Dactylosporangium</taxon>
    </lineage>
</organism>
<accession>A0ABN2A2Y2</accession>
<proteinExistence type="predicted"/>
<comment type="caution">
    <text evidence="1">The sequence shown here is derived from an EMBL/GenBank/DDBJ whole genome shotgun (WGS) entry which is preliminary data.</text>
</comment>
<evidence type="ECO:0000313" key="2">
    <source>
        <dbReference type="Proteomes" id="UP001501470"/>
    </source>
</evidence>
<gene>
    <name evidence="1" type="ORF">GCM10009827_024600</name>
</gene>
<reference evidence="1 2" key="1">
    <citation type="journal article" date="2019" name="Int. J. Syst. Evol. Microbiol.">
        <title>The Global Catalogue of Microorganisms (GCM) 10K type strain sequencing project: providing services to taxonomists for standard genome sequencing and annotation.</title>
        <authorList>
            <consortium name="The Broad Institute Genomics Platform"/>
            <consortium name="The Broad Institute Genome Sequencing Center for Infectious Disease"/>
            <person name="Wu L."/>
            <person name="Ma J."/>
        </authorList>
    </citation>
    <scope>NUCLEOTIDE SEQUENCE [LARGE SCALE GENOMIC DNA]</scope>
    <source>
        <strain evidence="1 2">JCM 15933</strain>
    </source>
</reference>
<keyword evidence="2" id="KW-1185">Reference proteome</keyword>
<name>A0ABN2A2Y2_9ACTN</name>
<evidence type="ECO:0000313" key="1">
    <source>
        <dbReference type="EMBL" id="GAA1509510.1"/>
    </source>
</evidence>
<protein>
    <submittedName>
        <fullName evidence="1">Uncharacterized protein</fullName>
    </submittedName>
</protein>
<sequence>MTGVEHFPGLTPFDTLRTHAAARGHITTTWFATASPPAEVSLWYEQRLLDHTVQAPGDWTRVEVRDGLRRLHGVTVHPPEALPAGPRPTAPVPPATRTVVRVDEGAFPTTTASVQPVVHLSLLQRIKARLTTLR</sequence>